<dbReference type="PANTHER" id="PTHR32063:SF11">
    <property type="entry name" value="CATION OR DRUG EFFLUX SYSTEM PROTEIN"/>
    <property type="match status" value="1"/>
</dbReference>
<evidence type="ECO:0000256" key="3">
    <source>
        <dbReference type="ARBA" id="ARBA00022448"/>
    </source>
</evidence>
<dbReference type="Gene3D" id="3.30.2090.10">
    <property type="entry name" value="Multidrug efflux transporter AcrB TolC docking domain, DN and DC subdomains"/>
    <property type="match status" value="2"/>
</dbReference>
<dbReference type="SUPFAM" id="SSF82693">
    <property type="entry name" value="Multidrug efflux transporter AcrB pore domain, PN1, PN2, PC1 and PC2 subdomains"/>
    <property type="match status" value="4"/>
</dbReference>
<dbReference type="Gene3D" id="3.30.70.1430">
    <property type="entry name" value="Multidrug efflux transporter AcrB pore domain"/>
    <property type="match status" value="2"/>
</dbReference>
<dbReference type="EMBL" id="JAVDQD010000009">
    <property type="protein sequence ID" value="MDR6241573.1"/>
    <property type="molecule type" value="Genomic_DNA"/>
</dbReference>
<evidence type="ECO:0000256" key="9">
    <source>
        <dbReference type="SAM" id="Phobius"/>
    </source>
</evidence>
<feature type="transmembrane region" description="Helical" evidence="9">
    <location>
        <begin position="898"/>
        <end position="919"/>
    </location>
</feature>
<keyword evidence="7 9" id="KW-1133">Transmembrane helix</keyword>
<dbReference type="Gene3D" id="1.20.1640.10">
    <property type="entry name" value="Multidrug efflux transporter AcrB transmembrane domain"/>
    <property type="match status" value="2"/>
</dbReference>
<dbReference type="InterPro" id="IPR004764">
    <property type="entry name" value="MdtF-like"/>
</dbReference>
<accession>A0AAE4BVA7</accession>
<keyword evidence="8 9" id="KW-0472">Membrane</keyword>
<evidence type="ECO:0000256" key="1">
    <source>
        <dbReference type="ARBA" id="ARBA00004429"/>
    </source>
</evidence>
<reference evidence="11" key="1">
    <citation type="submission" date="2023-07" db="EMBL/GenBank/DDBJ databases">
        <title>Genomic Encyclopedia of Type Strains, Phase IV (KMG-IV): sequencing the most valuable type-strain genomes for metagenomic binning, comparative biology and taxonomic classification.</title>
        <authorList>
            <person name="Goeker M."/>
        </authorList>
    </citation>
    <scope>NUCLEOTIDE SEQUENCE</scope>
    <source>
        <strain evidence="11">DSM 26174</strain>
    </source>
</reference>
<feature type="transmembrane region" description="Helical" evidence="9">
    <location>
        <begin position="544"/>
        <end position="562"/>
    </location>
</feature>
<feature type="transmembrane region" description="Helical" evidence="9">
    <location>
        <begin position="346"/>
        <end position="365"/>
    </location>
</feature>
<dbReference type="PROSITE" id="PS50156">
    <property type="entry name" value="SSD"/>
    <property type="match status" value="1"/>
</dbReference>
<keyword evidence="4" id="KW-1003">Cell membrane</keyword>
<keyword evidence="6 9" id="KW-0812">Transmembrane</keyword>
<gene>
    <name evidence="11" type="ORF">HNQ88_004660</name>
</gene>
<feature type="transmembrane region" description="Helical" evidence="9">
    <location>
        <begin position="980"/>
        <end position="1002"/>
    </location>
</feature>
<comment type="subcellular location">
    <subcellularLocation>
        <location evidence="1">Cell inner membrane</location>
        <topology evidence="1">Multi-pass membrane protein</topology>
    </subcellularLocation>
</comment>
<dbReference type="GO" id="GO:0042910">
    <property type="term" value="F:xenobiotic transmembrane transporter activity"/>
    <property type="evidence" value="ECO:0007669"/>
    <property type="project" value="TreeGrafter"/>
</dbReference>
<feature type="transmembrane region" description="Helical" evidence="9">
    <location>
        <begin position="931"/>
        <end position="955"/>
    </location>
</feature>
<dbReference type="Gene3D" id="3.30.70.1440">
    <property type="entry name" value="Multidrug efflux transporter AcrB pore domain"/>
    <property type="match status" value="1"/>
</dbReference>
<dbReference type="InterPro" id="IPR000731">
    <property type="entry name" value="SSD"/>
</dbReference>
<name>A0AAE4BVA7_9BACT</name>
<evidence type="ECO:0000256" key="7">
    <source>
        <dbReference type="ARBA" id="ARBA00022989"/>
    </source>
</evidence>
<dbReference type="Gene3D" id="3.30.70.1320">
    <property type="entry name" value="Multidrug efflux transporter AcrB pore domain like"/>
    <property type="match status" value="1"/>
</dbReference>
<feature type="transmembrane region" description="Helical" evidence="9">
    <location>
        <begin position="1008"/>
        <end position="1034"/>
    </location>
</feature>
<proteinExistence type="inferred from homology"/>
<feature type="transmembrane region" description="Helical" evidence="9">
    <location>
        <begin position="372"/>
        <end position="392"/>
    </location>
</feature>
<dbReference type="InterPro" id="IPR001036">
    <property type="entry name" value="Acrflvin-R"/>
</dbReference>
<feature type="transmembrane region" description="Helical" evidence="9">
    <location>
        <begin position="443"/>
        <end position="463"/>
    </location>
</feature>
<evidence type="ECO:0000313" key="12">
    <source>
        <dbReference type="Proteomes" id="UP001185092"/>
    </source>
</evidence>
<feature type="transmembrane region" description="Helical" evidence="9">
    <location>
        <begin position="872"/>
        <end position="891"/>
    </location>
</feature>
<dbReference type="Pfam" id="PF00873">
    <property type="entry name" value="ACR_tran"/>
    <property type="match status" value="1"/>
</dbReference>
<dbReference type="GO" id="GO:0009636">
    <property type="term" value="P:response to toxic substance"/>
    <property type="evidence" value="ECO:0007669"/>
    <property type="project" value="UniProtKB-ARBA"/>
</dbReference>
<feature type="transmembrane region" description="Helical" evidence="9">
    <location>
        <begin position="475"/>
        <end position="502"/>
    </location>
</feature>
<comment type="similarity">
    <text evidence="2">Belongs to the resistance-nodulation-cell division (RND) (TC 2.A.6) family.</text>
</comment>
<dbReference type="PANTHER" id="PTHR32063">
    <property type="match status" value="1"/>
</dbReference>
<evidence type="ECO:0000256" key="8">
    <source>
        <dbReference type="ARBA" id="ARBA00023136"/>
    </source>
</evidence>
<dbReference type="Proteomes" id="UP001185092">
    <property type="component" value="Unassembled WGS sequence"/>
</dbReference>
<dbReference type="GO" id="GO:0015562">
    <property type="term" value="F:efflux transmembrane transporter activity"/>
    <property type="evidence" value="ECO:0007669"/>
    <property type="project" value="InterPro"/>
</dbReference>
<dbReference type="NCBIfam" id="TIGR00915">
    <property type="entry name" value="2A0602"/>
    <property type="match status" value="1"/>
</dbReference>
<keyword evidence="12" id="KW-1185">Reference proteome</keyword>
<organism evidence="11 12">
    <name type="scientific">Aureibacter tunicatorum</name>
    <dbReference type="NCBI Taxonomy" id="866807"/>
    <lineage>
        <taxon>Bacteria</taxon>
        <taxon>Pseudomonadati</taxon>
        <taxon>Bacteroidota</taxon>
        <taxon>Cytophagia</taxon>
        <taxon>Cytophagales</taxon>
        <taxon>Persicobacteraceae</taxon>
        <taxon>Aureibacter</taxon>
    </lineage>
</organism>
<feature type="transmembrane region" description="Helical" evidence="9">
    <location>
        <begin position="15"/>
        <end position="37"/>
    </location>
</feature>
<evidence type="ECO:0000256" key="2">
    <source>
        <dbReference type="ARBA" id="ARBA00010942"/>
    </source>
</evidence>
<dbReference type="FunFam" id="1.20.1640.10:FF:000001">
    <property type="entry name" value="Efflux pump membrane transporter"/>
    <property type="match status" value="1"/>
</dbReference>
<evidence type="ECO:0000256" key="5">
    <source>
        <dbReference type="ARBA" id="ARBA00022519"/>
    </source>
</evidence>
<dbReference type="InterPro" id="IPR027463">
    <property type="entry name" value="AcrB_DN_DC_subdom"/>
</dbReference>
<dbReference type="FunFam" id="3.30.70.1430:FF:000001">
    <property type="entry name" value="Efflux pump membrane transporter"/>
    <property type="match status" value="1"/>
</dbReference>
<dbReference type="PRINTS" id="PR00702">
    <property type="entry name" value="ACRIFLAVINRP"/>
</dbReference>
<evidence type="ECO:0000259" key="10">
    <source>
        <dbReference type="PROSITE" id="PS50156"/>
    </source>
</evidence>
<dbReference type="GO" id="GO:0005886">
    <property type="term" value="C:plasma membrane"/>
    <property type="evidence" value="ECO:0007669"/>
    <property type="project" value="UniProtKB-SubCell"/>
</dbReference>
<feature type="domain" description="SSD" evidence="10">
    <location>
        <begin position="376"/>
        <end position="500"/>
    </location>
</feature>
<evidence type="ECO:0000256" key="4">
    <source>
        <dbReference type="ARBA" id="ARBA00022475"/>
    </source>
</evidence>
<keyword evidence="3" id="KW-0813">Transport</keyword>
<dbReference type="SUPFAM" id="SSF82866">
    <property type="entry name" value="Multidrug efflux transporter AcrB transmembrane domain"/>
    <property type="match status" value="2"/>
</dbReference>
<dbReference type="AlphaFoldDB" id="A0AAE4BVA7"/>
<dbReference type="RefSeq" id="WP_309942467.1">
    <property type="nucleotide sequence ID" value="NZ_AP025307.1"/>
</dbReference>
<protein>
    <submittedName>
        <fullName evidence="11">HAE1 family hydrophobic/amphiphilic exporter-1</fullName>
    </submittedName>
</protein>
<keyword evidence="5" id="KW-0997">Cell inner membrane</keyword>
<evidence type="ECO:0000256" key="6">
    <source>
        <dbReference type="ARBA" id="ARBA00022692"/>
    </source>
</evidence>
<comment type="caution">
    <text evidence="11">The sequence shown here is derived from an EMBL/GenBank/DDBJ whole genome shotgun (WGS) entry which is preliminary data.</text>
</comment>
<evidence type="ECO:0000313" key="11">
    <source>
        <dbReference type="EMBL" id="MDR6241573.1"/>
    </source>
</evidence>
<dbReference type="SUPFAM" id="SSF82714">
    <property type="entry name" value="Multidrug efflux transporter AcrB TolC docking domain, DN and DC subdomains"/>
    <property type="match status" value="2"/>
</dbReference>
<sequence>MENKLKENFFAKRPIMAFVISIITVIVGFVSLFRLPIEQYPELTPPIVQVIASYVGANAVSVENSVAAPLEQEINGVDNMIYMKSTNANDGTMNIQVSFDIGTDPDLNTVFTQNRVSAATPKLPEEVKRYGVTTRKSLPNILMLATLTSDKAEYDQNFLGNYALINIRDVLSRIPGIGRVDVLGASEYSMRIWVKPDLLAKLGITIPEMINSIQEQNAIVPGGKFGAEPAPKGTEFTYTVRLPDRLATEKEFGNIVIRTNSDGSLVKIKDVARVELGVETYNAFTRLDKNTASIIAIYQSPGSNAVELAEEVQTTLNELSESFPEGVTHTISLDTTKPITAGIKEIVITLIVALILVILVVFVFIQDWRATLIPTLAIPVSLIGAFILFPLLGFTVNVLSLLGLVLAIGIVVDDAIVVVEAVQVYVDEGMDRKQAVSKAMSEVTAPVIATTLVLVAVFIPVAAMGGITGRLYQQFAITVAVSVCFSSVNALTLSPALCSILLKKTEPMGGPLGAFFKWFNKIFDRSTNSYMSFTKVVARKIKRGVVFILIVVVGAGIFGKFVPSGFIPEEDMGYFFINVQLPDAASLQRTDKVTKDIEQMLEGVGEIEYITTAAGYSLLSGSLSSNSGFLFVSLKEWDKRDLTAKEVVQKVNGILYQNVIAAQAFAFGPPAIPGLGTGSGFSIVIQDRGGNTPAYLAENTNKFLQAANSRPEIASAFTTFQANVPQKYIDLNTDKILKTGVTLTDVYTTFGSFLGGAYVNDFNRFGRLYKAYIQAEPEYRQNSKGLELFFVKGREGNSVPLSTLVDVKDVVGPEYTNRFNLLRSVEVNGAASPGFTSDEALTALEEVAAEVLPSDMQYSWTGMSYQEKKASGAGMIIFVFSLIFVFLILAAQYESWSLPLSILLGTPFAIFGAMMMLFVARLFSPSFENNIFAQISLVMLIAMAAKNAILIVEFAKIRFDEGMNLYDAAINAAKSRFRPILMTAFSFILGVLPLVIATGAGAEARKVMGMALLGGMTVATILGVFMYPMLFVLIGKLFKYEQKRDKSNAKNGLGNESV</sequence>
<feature type="transmembrane region" description="Helical" evidence="9">
    <location>
        <begin position="398"/>
        <end position="422"/>
    </location>
</feature>